<name>A0A512HJA6_9HYPH</name>
<sequence>MIDNKEQTTVFKLDQIANIRNISNIHSEISSALSSSPALTLDLADVPDVDLSFVQLLESARLQASLEGKQLTLSQPASGTLLDVLRRAGVIETASPEDAQFWLHKGSVQ</sequence>
<organism evidence="2 3">
    <name type="scientific">Ciceribacter naphthalenivorans</name>
    <dbReference type="NCBI Taxonomy" id="1118451"/>
    <lineage>
        <taxon>Bacteria</taxon>
        <taxon>Pseudomonadati</taxon>
        <taxon>Pseudomonadota</taxon>
        <taxon>Alphaproteobacteria</taxon>
        <taxon>Hyphomicrobiales</taxon>
        <taxon>Rhizobiaceae</taxon>
        <taxon>Ciceribacter</taxon>
    </lineage>
</organism>
<dbReference type="InterPro" id="IPR058548">
    <property type="entry name" value="MlaB-like_STAS"/>
</dbReference>
<dbReference type="PROSITE" id="PS50801">
    <property type="entry name" value="STAS"/>
    <property type="match status" value="1"/>
</dbReference>
<dbReference type="Pfam" id="PF13466">
    <property type="entry name" value="STAS_2"/>
    <property type="match status" value="1"/>
</dbReference>
<protein>
    <recommendedName>
        <fullName evidence="1">STAS domain-containing protein</fullName>
    </recommendedName>
</protein>
<dbReference type="OrthoDB" id="7576888at2"/>
<evidence type="ECO:0000259" key="1">
    <source>
        <dbReference type="PROSITE" id="PS50801"/>
    </source>
</evidence>
<evidence type="ECO:0000313" key="3">
    <source>
        <dbReference type="Proteomes" id="UP000321717"/>
    </source>
</evidence>
<proteinExistence type="predicted"/>
<dbReference type="SUPFAM" id="SSF52091">
    <property type="entry name" value="SpoIIaa-like"/>
    <property type="match status" value="1"/>
</dbReference>
<dbReference type="AlphaFoldDB" id="A0A512HJA6"/>
<dbReference type="Gene3D" id="3.30.750.24">
    <property type="entry name" value="STAS domain"/>
    <property type="match status" value="1"/>
</dbReference>
<accession>A0A512HJA6</accession>
<reference evidence="2 3" key="1">
    <citation type="submission" date="2019-07" db="EMBL/GenBank/DDBJ databases">
        <title>Whole genome shotgun sequence of Rhizobium naphthalenivorans NBRC 107585.</title>
        <authorList>
            <person name="Hosoyama A."/>
            <person name="Uohara A."/>
            <person name="Ohji S."/>
            <person name="Ichikawa N."/>
        </authorList>
    </citation>
    <scope>NUCLEOTIDE SEQUENCE [LARGE SCALE GENOMIC DNA]</scope>
    <source>
        <strain evidence="2 3">NBRC 107585</strain>
    </source>
</reference>
<dbReference type="InterPro" id="IPR002645">
    <property type="entry name" value="STAS_dom"/>
</dbReference>
<dbReference type="Proteomes" id="UP000321717">
    <property type="component" value="Unassembled WGS sequence"/>
</dbReference>
<evidence type="ECO:0000313" key="2">
    <source>
        <dbReference type="EMBL" id="GEO85536.1"/>
    </source>
</evidence>
<gene>
    <name evidence="2" type="ORF">RNA01_24680</name>
</gene>
<comment type="caution">
    <text evidence="2">The sequence shown here is derived from an EMBL/GenBank/DDBJ whole genome shotgun (WGS) entry which is preliminary data.</text>
</comment>
<feature type="domain" description="STAS" evidence="1">
    <location>
        <begin position="1"/>
        <end position="109"/>
    </location>
</feature>
<dbReference type="RefSeq" id="WP_147180507.1">
    <property type="nucleotide sequence ID" value="NZ_BJZP01000010.1"/>
</dbReference>
<dbReference type="InterPro" id="IPR036513">
    <property type="entry name" value="STAS_dom_sf"/>
</dbReference>
<keyword evidence="3" id="KW-1185">Reference proteome</keyword>
<dbReference type="EMBL" id="BJZP01000010">
    <property type="protein sequence ID" value="GEO85536.1"/>
    <property type="molecule type" value="Genomic_DNA"/>
</dbReference>